<dbReference type="Pfam" id="PF00550">
    <property type="entry name" value="PP-binding"/>
    <property type="match status" value="2"/>
</dbReference>
<dbReference type="PANTHER" id="PTHR43775:SF21">
    <property type="entry name" value="NON-REDUCING POLYKETIDE SYNTHASE AUSA-RELATED"/>
    <property type="match status" value="1"/>
</dbReference>
<dbReference type="InterPro" id="IPR016035">
    <property type="entry name" value="Acyl_Trfase/lysoPLipase"/>
</dbReference>
<dbReference type="InterPro" id="IPR001227">
    <property type="entry name" value="Ac_transferase_dom_sf"/>
</dbReference>
<dbReference type="CDD" id="cd00833">
    <property type="entry name" value="PKS"/>
    <property type="match status" value="1"/>
</dbReference>
<dbReference type="InterPro" id="IPR020841">
    <property type="entry name" value="PKS_Beta-ketoAc_synthase_dom"/>
</dbReference>
<dbReference type="GO" id="GO:0044550">
    <property type="term" value="P:secondary metabolite biosynthetic process"/>
    <property type="evidence" value="ECO:0007669"/>
    <property type="project" value="UniProtKB-ARBA"/>
</dbReference>
<dbReference type="PROSITE" id="PS00012">
    <property type="entry name" value="PHOSPHOPANTETHEINE"/>
    <property type="match status" value="2"/>
</dbReference>
<dbReference type="InterPro" id="IPR014030">
    <property type="entry name" value="Ketoacyl_synth_N"/>
</dbReference>
<dbReference type="InterPro" id="IPR032088">
    <property type="entry name" value="SAT"/>
</dbReference>
<dbReference type="Pfam" id="PF08242">
    <property type="entry name" value="Methyltransf_12"/>
    <property type="match status" value="1"/>
</dbReference>
<dbReference type="Gene3D" id="3.30.70.3290">
    <property type="match status" value="1"/>
</dbReference>
<evidence type="ECO:0000256" key="6">
    <source>
        <dbReference type="ARBA" id="ARBA00023268"/>
    </source>
</evidence>
<dbReference type="Pfam" id="PF18558">
    <property type="entry name" value="HTH_51"/>
    <property type="match status" value="1"/>
</dbReference>
<feature type="domain" description="PKS/mFAS DH" evidence="10">
    <location>
        <begin position="1312"/>
        <end position="1621"/>
    </location>
</feature>
<dbReference type="SUPFAM" id="SSF53901">
    <property type="entry name" value="Thiolase-like"/>
    <property type="match status" value="1"/>
</dbReference>
<accession>A0A5M3YP30</accession>
<dbReference type="InterPro" id="IPR029058">
    <property type="entry name" value="AB_hydrolase_fold"/>
</dbReference>
<gene>
    <name evidence="11" type="ORF">ATEIFO6365_0004038000</name>
</gene>
<dbReference type="Gene3D" id="3.40.47.10">
    <property type="match status" value="1"/>
</dbReference>
<evidence type="ECO:0000256" key="3">
    <source>
        <dbReference type="ARBA" id="ARBA00022553"/>
    </source>
</evidence>
<dbReference type="InterPro" id="IPR042104">
    <property type="entry name" value="PKS_dehydratase_sf"/>
</dbReference>
<dbReference type="GO" id="GO:0032259">
    <property type="term" value="P:methylation"/>
    <property type="evidence" value="ECO:0007669"/>
    <property type="project" value="UniProtKB-KW"/>
</dbReference>
<evidence type="ECO:0000256" key="8">
    <source>
        <dbReference type="PROSITE-ProRule" id="PRU01363"/>
    </source>
</evidence>
<dbReference type="PROSITE" id="PS52004">
    <property type="entry name" value="KS3_2"/>
    <property type="match status" value="1"/>
</dbReference>
<reference evidence="11 12" key="1">
    <citation type="submission" date="2020-01" db="EMBL/GenBank/DDBJ databases">
        <title>Aspergillus terreus IFO 6365 whole genome shotgun sequence.</title>
        <authorList>
            <person name="Kanamasa S."/>
            <person name="Takahashi H."/>
        </authorList>
    </citation>
    <scope>NUCLEOTIDE SEQUENCE [LARGE SCALE GENOMIC DNA]</scope>
    <source>
        <strain evidence="11 12">IFO 6365</strain>
    </source>
</reference>
<dbReference type="Proteomes" id="UP000452235">
    <property type="component" value="Unassembled WGS sequence"/>
</dbReference>
<proteinExistence type="predicted"/>
<dbReference type="GO" id="GO:0008168">
    <property type="term" value="F:methyltransferase activity"/>
    <property type="evidence" value="ECO:0007669"/>
    <property type="project" value="UniProtKB-KW"/>
</dbReference>
<evidence type="ECO:0000313" key="12">
    <source>
        <dbReference type="Proteomes" id="UP000452235"/>
    </source>
</evidence>
<evidence type="ECO:0000256" key="1">
    <source>
        <dbReference type="ARBA" id="ARBA00004721"/>
    </source>
</evidence>
<dbReference type="InterPro" id="IPR049551">
    <property type="entry name" value="PKS_DH_C"/>
</dbReference>
<dbReference type="InterPro" id="IPR013217">
    <property type="entry name" value="Methyltransf_12"/>
</dbReference>
<dbReference type="InterPro" id="IPR049492">
    <property type="entry name" value="BD-FAE-like_dom"/>
</dbReference>
<dbReference type="SMART" id="SM00825">
    <property type="entry name" value="PKS_KS"/>
    <property type="match status" value="1"/>
</dbReference>
<dbReference type="SUPFAM" id="SSF52151">
    <property type="entry name" value="FabD/lysophospholipase-like"/>
    <property type="match status" value="1"/>
</dbReference>
<dbReference type="InterPro" id="IPR049900">
    <property type="entry name" value="PKS_mFAS_DH"/>
</dbReference>
<dbReference type="Pfam" id="PF20434">
    <property type="entry name" value="BD-FAE"/>
    <property type="match status" value="1"/>
</dbReference>
<feature type="region of interest" description="C-terminal hotdog fold" evidence="8">
    <location>
        <begin position="1468"/>
        <end position="1621"/>
    </location>
</feature>
<evidence type="ECO:0000313" key="11">
    <source>
        <dbReference type="EMBL" id="GFF15261.1"/>
    </source>
</evidence>
<evidence type="ECO:0000256" key="4">
    <source>
        <dbReference type="ARBA" id="ARBA00022603"/>
    </source>
</evidence>
<feature type="active site" description="Proton acceptor; for dehydratase activity" evidence="8">
    <location>
        <position position="1345"/>
    </location>
</feature>
<dbReference type="SMR" id="A0A5M3YP30"/>
<dbReference type="InterPro" id="IPR029063">
    <property type="entry name" value="SAM-dependent_MTases_sf"/>
</dbReference>
<dbReference type="InterPro" id="IPR014031">
    <property type="entry name" value="Ketoacyl_synth_C"/>
</dbReference>
<feature type="domain" description="Ketosynthase family 3 (KS3)" evidence="9">
    <location>
        <begin position="398"/>
        <end position="823"/>
    </location>
</feature>
<dbReference type="InterPro" id="IPR014043">
    <property type="entry name" value="Acyl_transferase_dom"/>
</dbReference>
<evidence type="ECO:0000256" key="2">
    <source>
        <dbReference type="ARBA" id="ARBA00022450"/>
    </source>
</evidence>
<feature type="active site" description="Proton donor; for dehydratase activity" evidence="8">
    <location>
        <position position="1532"/>
    </location>
</feature>
<dbReference type="VEuPathDB" id="FungiDB:ATEG_03629"/>
<keyword evidence="2" id="KW-0596">Phosphopantetheine</keyword>
<sequence length="2618" mass="286192">MQMGVHNITRNKLVRRRASGGDYKTKGREEQTLSTKCCNAKKGYHSDKIHTSGEAMAISVAVFCPQSRAPSASYLDSIRTFILNHPILRCIPQHINSLRQVCSLLSEQNEDIANLSKGRRYADYLIEWLGSGASEAAASTSSGIVALPRLTIIQITQYFQYLESQGISHTEFVAQVRRRGGIQGYCGGLPAAVALASAYDEHDLVQPICTAIRLAYAIGLYAELGDDSDIPGTTTMVVRLKHEGQAEELLRGFPNIRAVQALATEQRLLTQSMDIRGKTHNPENAQLSEELAAICMGSDLLDLPRPDQLQAPVRTNRTGELITHGSTTDEIVKTVLASRCEWYRLLEYVAEDLKASRQDSHTLVSFGIGDCVPLMPFNRRNLQVTKINWGATKYAYPEDAVAVIGASCRLPGADNLEQLWALLSTGQDRHEEIPKGRFDLYGGWRASQCGSFCKTRRFYGNFLDDSTIKQFDHTFFGINAREMANMDPQQRLLLEVSYEAMESCGYTRSHVRERNDPVGCFIGGSFVEYLDNTNAHPPTAYTSTGTIRAFLCGRLSYHFGWSGPAEVIDTACSSSLVAVNRAVKAVQRGECSMALTGGINLITGANNFLDLARAGFLSPTGQCKPFDKDADGYCRSEGVGLVVLKTLKQAQSDGDHILAVITAAATNQGGLSCGITVPEPNAQSQLYRSALRQANILPDQITYVEAHGTGTQAGDPLEVASVRSVLGSPTRTHELHLGSIKGNIGHCETAAGIAGLLKVICMLQHNQIPPQASHRVWNPKIPPLSPDRMVIANTLQPWPAAFKAALVNSYGAAGSNAAVICCEPPTPRASLDSPIPNQRYPIILSAATVTSLRRYQQVLVKYLTSAESPRPSLGEIAYTLSEMRQRHEYFVTFETTDNNDLVQKLGRADEDQPVIRERLAKFPTAPPVVLMFGGQSRQTISLPRQFYERFPSFRAYLDQCDDILQELQYPPILPAVFDTEIQSDIVVLQTGFVAVQYASARTWLDAGLRVNALIGHSLGELTALAVSGTLDLRSCLRLVAARATLMKTRWGPDKGAMLAVFARRDQVEETLFDSNRLRAQDSPPLEIACYNSETSQVVSGPTSAIEELKAHLDVKAIKWMRVDTTNGFHSPLVDPILAELEKESAKLDWQSPKIPIELCREEEQSSVLPFSPSSHARKGVFFMSAVQSTERKLGGCIWLEAGMDTPVIAMTKRAVASKTADGQFHAFVATTTKDEILASNAISTAVTELWACGVGVTPWVLLDRPGPVWLPPYQFDETTGWLPNIDRAAELQKQIESHPHITVKNNAPQKDEERLVSIVTSTDGKQKKFSISVQSERFRSIVSGHVVCQRALCPASVYLECVTMALDLLFAGDQGPENNQAPLEFEDLDIQSPLGLAGNHTEIILDELAPNQHWRFTVCSHEPTKVATTSHAKGRVMRLKEANSPTKLETMVRLLGPRVQEMAADEESERMLSKRAYDMFSRVVDYAPFFKGISRILIRGHEAVARVNIPSDGQPARNQSSAVVTCDAVTLDNFVQVIGLLMNTGDMVGENEVMVCTGIDSTMLAPTCNLLECNSFKVYASYVPTGPSQALGDAFVFAPDDRVMAAFVGCRFAKLNMSRLGRLLETANKSPKARATLTKSPAPSPDLVEPETPPELVSDRSSDDGSPETPSSDARFRIAGLREMFETYTGVSKSQVLDGAMLMSELGLDSLAATEMAEELQSTYGVIIDNQDLVSTSIQDLERRVSGHPSGMSAKKERQAVHSFEQEAISVAGAADVSHLAQKLADLLIETTGCSPSSIKPSVTLEALGVDSLALTEVLASLSDEVGDHPGFSFDNISLQSTIENIHLAIGVTRGQASGKVDDADPDVLQKAIDSAATSTTTYNFNRVDLDPIAGLNAANLGFQAAAESRRFLNYWDEVALHQDQLTLAYVVEAWRSLGVDLAALSPGDPVAPVQYQPRYTQLVKRLEEILLEHGVLVKDSSAVFFVRGPNPVPTATSSQLHHDFVFQYPAYAVEAHLMALTGPSLAQALQGTADPIKLLFGNAKAGKILHDYYHHSPMLSTLTDQLVTFIIGSILSTSSQDVSHGKLRILEAGAGTGGTTARLVERLAQSGTPVEYVFTDISPSMVSKAKQKFAGTYPWMRFETVDLEQPVPEHLKEQFDIVIGTNCVHATSDRVRTTRHIREMLHDKGFLVLSEVTRIIDWYDLVFGLLDGWWLADGGASYPLQSADSWMTTFHQAGFHSTFFSEGDSEDSNTQQLLVAIKPSSNPNQPDRLSMIYKKVDSISIGADVFLPHSPTPGRRSMGVAIMIHGGGHMTLSRRAIRPGQMAHLLAQNMLPVSIDYRLCPETNVIDGAMADTRDAVVWARQFLPGFLQGHGIQLDPRRLVVVGWSSGGHLAMSTAWTLKGYDAPPAAILAFYAPTDFNSPDGFDYRGKPRPSMTGSMTREEIRALPLASNPTCSHHVTGPIDLPEVGWLQRGDGRSELLLSLFREPRDYGLSLMLNGPSSSSPPPLTRTIGSLLDRAASPERTAYICPTSQLRAGEYQVPTFLIHGERDEVASFAAAERFHSLLQKTGVQTGFVAVPNGSHIHDVGLRPGMPKWEQYVAPGYAFLQRILDCV</sequence>
<evidence type="ECO:0000256" key="7">
    <source>
        <dbReference type="ARBA" id="ARBA00047988"/>
    </source>
</evidence>
<dbReference type="InterPro" id="IPR041068">
    <property type="entry name" value="HTH_51"/>
</dbReference>
<dbReference type="PROSITE" id="PS52019">
    <property type="entry name" value="PKS_MFAS_DH"/>
    <property type="match status" value="1"/>
</dbReference>
<dbReference type="SUPFAM" id="SSF47336">
    <property type="entry name" value="ACP-like"/>
    <property type="match status" value="2"/>
</dbReference>
<dbReference type="InterPro" id="IPR016036">
    <property type="entry name" value="Malonyl_transacylase_ACP-bd"/>
</dbReference>
<evidence type="ECO:0000256" key="5">
    <source>
        <dbReference type="ARBA" id="ARBA00022679"/>
    </source>
</evidence>
<dbReference type="GO" id="GO:0004312">
    <property type="term" value="F:fatty acid synthase activity"/>
    <property type="evidence" value="ECO:0007669"/>
    <property type="project" value="TreeGrafter"/>
</dbReference>
<dbReference type="SMART" id="SM00827">
    <property type="entry name" value="PKS_AT"/>
    <property type="match status" value="1"/>
</dbReference>
<dbReference type="SUPFAM" id="SSF53335">
    <property type="entry name" value="S-adenosyl-L-methionine-dependent methyltransferases"/>
    <property type="match status" value="1"/>
</dbReference>
<keyword evidence="6" id="KW-0511">Multifunctional enzyme</keyword>
<dbReference type="Pfam" id="PF00109">
    <property type="entry name" value="ketoacyl-synt"/>
    <property type="match status" value="1"/>
</dbReference>
<keyword evidence="5" id="KW-0808">Transferase</keyword>
<dbReference type="Pfam" id="PF02801">
    <property type="entry name" value="Ketoacyl-synt_C"/>
    <property type="match status" value="1"/>
</dbReference>
<dbReference type="SUPFAM" id="SSF53474">
    <property type="entry name" value="alpha/beta-Hydrolases"/>
    <property type="match status" value="1"/>
</dbReference>
<comment type="pathway">
    <text evidence="1">Secondary metabolite biosynthesis; terpenoid biosynthesis.</text>
</comment>
<dbReference type="InterPro" id="IPR018201">
    <property type="entry name" value="Ketoacyl_synth_AS"/>
</dbReference>
<dbReference type="InterPro" id="IPR006162">
    <property type="entry name" value="Ppantetheine_attach_site"/>
</dbReference>
<dbReference type="Gene3D" id="3.40.50.1820">
    <property type="entry name" value="alpha/beta hydrolase"/>
    <property type="match status" value="1"/>
</dbReference>
<dbReference type="Gene3D" id="3.40.50.150">
    <property type="entry name" value="Vaccinia Virus protein VP39"/>
    <property type="match status" value="1"/>
</dbReference>
<keyword evidence="12" id="KW-1185">Reference proteome</keyword>
<dbReference type="PANTHER" id="PTHR43775">
    <property type="entry name" value="FATTY ACID SYNTHASE"/>
    <property type="match status" value="1"/>
</dbReference>
<comment type="caution">
    <text evidence="11">The sequence shown here is derived from an EMBL/GenBank/DDBJ whole genome shotgun (WGS) entry which is preliminary data.</text>
</comment>
<keyword evidence="3" id="KW-0597">Phosphoprotein</keyword>
<dbReference type="SUPFAM" id="SSF55048">
    <property type="entry name" value="Probable ACP-binding domain of malonyl-CoA ACP transacylase"/>
    <property type="match status" value="1"/>
</dbReference>
<dbReference type="Pfam" id="PF16073">
    <property type="entry name" value="SAT"/>
    <property type="match status" value="1"/>
</dbReference>
<dbReference type="Pfam" id="PF00698">
    <property type="entry name" value="Acyl_transf_1"/>
    <property type="match status" value="1"/>
</dbReference>
<dbReference type="InterPro" id="IPR050091">
    <property type="entry name" value="PKS_NRPS_Biosynth_Enz"/>
</dbReference>
<dbReference type="InterPro" id="IPR009081">
    <property type="entry name" value="PP-bd_ACP"/>
</dbReference>
<dbReference type="Gene3D" id="3.40.366.10">
    <property type="entry name" value="Malonyl-Coenzyme A Acyl Carrier Protein, domain 2"/>
    <property type="match status" value="2"/>
</dbReference>
<dbReference type="EMBL" id="BLJY01000004">
    <property type="protein sequence ID" value="GFF15261.1"/>
    <property type="molecule type" value="Genomic_DNA"/>
</dbReference>
<comment type="catalytic activity">
    <reaction evidence="7">
        <text>3 malonyl-CoA + acetyl-CoA + 2 S-adenosyl-L-methionine = 3,5-dimethylorsellinate + 2 S-adenosyl-L-homocysteine + 3 CO2 + 4 CoA</text>
        <dbReference type="Rhea" id="RHEA:49628"/>
        <dbReference type="ChEBI" id="CHEBI:16526"/>
        <dbReference type="ChEBI" id="CHEBI:57287"/>
        <dbReference type="ChEBI" id="CHEBI:57288"/>
        <dbReference type="ChEBI" id="CHEBI:57384"/>
        <dbReference type="ChEBI" id="CHEBI:57856"/>
        <dbReference type="ChEBI" id="CHEBI:59789"/>
        <dbReference type="ChEBI" id="CHEBI:131856"/>
    </reaction>
    <physiologicalReaction direction="left-to-right" evidence="7">
        <dbReference type="Rhea" id="RHEA:49629"/>
    </physiologicalReaction>
</comment>
<dbReference type="GO" id="GO:0006633">
    <property type="term" value="P:fatty acid biosynthetic process"/>
    <property type="evidence" value="ECO:0007669"/>
    <property type="project" value="InterPro"/>
</dbReference>
<dbReference type="PROSITE" id="PS00606">
    <property type="entry name" value="KS3_1"/>
    <property type="match status" value="1"/>
</dbReference>
<evidence type="ECO:0000259" key="10">
    <source>
        <dbReference type="PROSITE" id="PS52019"/>
    </source>
</evidence>
<dbReference type="GO" id="GO:0004315">
    <property type="term" value="F:3-oxoacyl-[acyl-carrier-protein] synthase activity"/>
    <property type="evidence" value="ECO:0007669"/>
    <property type="project" value="InterPro"/>
</dbReference>
<name>A0A5M3YP30_ASPTE</name>
<dbReference type="OrthoDB" id="429813at2759"/>
<keyword evidence="4" id="KW-0489">Methyltransferase</keyword>
<evidence type="ECO:0000259" key="9">
    <source>
        <dbReference type="PROSITE" id="PS52004"/>
    </source>
</evidence>
<dbReference type="Gene3D" id="3.10.129.110">
    <property type="entry name" value="Polyketide synthase dehydratase"/>
    <property type="match status" value="1"/>
</dbReference>
<dbReference type="Gene3D" id="1.10.1200.10">
    <property type="entry name" value="ACP-like"/>
    <property type="match status" value="2"/>
</dbReference>
<feature type="region of interest" description="N-terminal hotdog fold" evidence="8">
    <location>
        <begin position="1312"/>
        <end position="1443"/>
    </location>
</feature>
<protein>
    <submittedName>
        <fullName evidence="11">BcPKS16, polyketide synthase</fullName>
    </submittedName>
</protein>
<dbReference type="Pfam" id="PF14765">
    <property type="entry name" value="PS-DH"/>
    <property type="match status" value="1"/>
</dbReference>
<organism evidence="11 12">
    <name type="scientific">Aspergillus terreus</name>
    <dbReference type="NCBI Taxonomy" id="33178"/>
    <lineage>
        <taxon>Eukaryota</taxon>
        <taxon>Fungi</taxon>
        <taxon>Dikarya</taxon>
        <taxon>Ascomycota</taxon>
        <taxon>Pezizomycotina</taxon>
        <taxon>Eurotiomycetes</taxon>
        <taxon>Eurotiomycetidae</taxon>
        <taxon>Eurotiales</taxon>
        <taxon>Aspergillaceae</taxon>
        <taxon>Aspergillus</taxon>
        <taxon>Aspergillus subgen. Circumdati</taxon>
    </lineage>
</organism>
<dbReference type="GO" id="GO:0016787">
    <property type="term" value="F:hydrolase activity"/>
    <property type="evidence" value="ECO:0007669"/>
    <property type="project" value="InterPro"/>
</dbReference>
<dbReference type="InterPro" id="IPR036736">
    <property type="entry name" value="ACP-like_sf"/>
</dbReference>
<dbReference type="InterPro" id="IPR016039">
    <property type="entry name" value="Thiolase-like"/>
</dbReference>